<sequence length="259" mass="28717">METVLDIFIFLKKQFSRLAILPTGFTILTRSTSALGTSNTAQLLEIALVDEMDKAPDTLQPCSVDSLVDLLPSVTSSSCGNEFDNHTKFGPQGVNCSGSEIPLDRLVMSLAYECIQSDRQTSWAVAHVGFSRCLILFCKKLIVIPDMFHEKMVGTNFLKRLSFSLRIYKATSKSLKGNLYIEYEASLVQAVGSFTDVVPGLFRPVFEFVNSNVAIEGSFETPFCCYWKTFLNSFGVLSATTVFCMVASILDNLDSSLWR</sequence>
<organism evidence="1">
    <name type="scientific">Prunus dulcis</name>
    <name type="common">Almond</name>
    <name type="synonym">Amygdalus dulcis</name>
    <dbReference type="NCBI Taxonomy" id="3755"/>
    <lineage>
        <taxon>Eukaryota</taxon>
        <taxon>Viridiplantae</taxon>
        <taxon>Streptophyta</taxon>
        <taxon>Embryophyta</taxon>
        <taxon>Tracheophyta</taxon>
        <taxon>Spermatophyta</taxon>
        <taxon>Magnoliopsida</taxon>
        <taxon>eudicotyledons</taxon>
        <taxon>Gunneridae</taxon>
        <taxon>Pentapetalae</taxon>
        <taxon>rosids</taxon>
        <taxon>fabids</taxon>
        <taxon>Rosales</taxon>
        <taxon>Rosaceae</taxon>
        <taxon>Amygdaloideae</taxon>
        <taxon>Amygdaleae</taxon>
        <taxon>Prunus</taxon>
    </lineage>
</organism>
<dbReference type="InterPro" id="IPR045189">
    <property type="entry name" value="UBR4-like"/>
</dbReference>
<evidence type="ECO:0000313" key="1">
    <source>
        <dbReference type="EMBL" id="BBH00180.1"/>
    </source>
</evidence>
<dbReference type="GO" id="GO:0009926">
    <property type="term" value="P:auxin polar transport"/>
    <property type="evidence" value="ECO:0007669"/>
    <property type="project" value="TreeGrafter"/>
</dbReference>
<reference evidence="1" key="1">
    <citation type="journal article" date="2019" name="Science">
        <title>Mutation of a bHLH transcription factor allowed almond domestication.</title>
        <authorList>
            <person name="Sanchez-Perez R."/>
            <person name="Pavan S."/>
            <person name="Mazzeo R."/>
            <person name="Moldovan C."/>
            <person name="Aiese Cigliano R."/>
            <person name="Del Cueto J."/>
            <person name="Ricciardi F."/>
            <person name="Lotti C."/>
            <person name="Ricciardi L."/>
            <person name="Dicenta F."/>
            <person name="Lopez-Marques R.L."/>
            <person name="Lindberg Moller B."/>
        </authorList>
    </citation>
    <scope>NUCLEOTIDE SEQUENCE</scope>
</reference>
<protein>
    <submittedName>
        <fullName evidence="1">Uncharacterized protein</fullName>
    </submittedName>
</protein>
<gene>
    <name evidence="1" type="ORF">Prudu_010106</name>
</gene>
<dbReference type="PANTHER" id="PTHR21725">
    <property type="entry name" value="E3 UBIQUITIN-PROTEIN LIGASE UBR4"/>
    <property type="match status" value="1"/>
</dbReference>
<dbReference type="AlphaFoldDB" id="A0A4Y1R7J5"/>
<accession>A0A4Y1R7J5</accession>
<dbReference type="GO" id="GO:0005829">
    <property type="term" value="C:cytosol"/>
    <property type="evidence" value="ECO:0007669"/>
    <property type="project" value="TreeGrafter"/>
</dbReference>
<name>A0A4Y1R7J5_PRUDU</name>
<dbReference type="GO" id="GO:0009506">
    <property type="term" value="C:plasmodesma"/>
    <property type="evidence" value="ECO:0007669"/>
    <property type="project" value="TreeGrafter"/>
</dbReference>
<proteinExistence type="predicted"/>
<dbReference type="EMBL" id="AP019299">
    <property type="protein sequence ID" value="BBH00180.1"/>
    <property type="molecule type" value="Genomic_DNA"/>
</dbReference>
<dbReference type="PANTHER" id="PTHR21725:SF1">
    <property type="entry name" value="E3 UBIQUITIN-PROTEIN LIGASE UBR4"/>
    <property type="match status" value="1"/>
</dbReference>